<accession>A0A956LXD1</accession>
<feature type="region of interest" description="Disordered" evidence="2">
    <location>
        <begin position="507"/>
        <end position="530"/>
    </location>
</feature>
<reference evidence="4" key="2">
    <citation type="journal article" date="2021" name="Microbiome">
        <title>Successional dynamics and alternative stable states in a saline activated sludge microbial community over 9 years.</title>
        <authorList>
            <person name="Wang Y."/>
            <person name="Ye J."/>
            <person name="Ju F."/>
            <person name="Liu L."/>
            <person name="Boyd J.A."/>
            <person name="Deng Y."/>
            <person name="Parks D.H."/>
            <person name="Jiang X."/>
            <person name="Yin X."/>
            <person name="Woodcroft B.J."/>
            <person name="Tyson G.W."/>
            <person name="Hugenholtz P."/>
            <person name="Polz M.F."/>
            <person name="Zhang T."/>
        </authorList>
    </citation>
    <scope>NUCLEOTIDE SEQUENCE</scope>
    <source>
        <strain evidence="4">HKST-UBA01</strain>
    </source>
</reference>
<dbReference type="PANTHER" id="PTHR47691">
    <property type="entry name" value="REGULATOR-RELATED"/>
    <property type="match status" value="1"/>
</dbReference>
<evidence type="ECO:0000313" key="4">
    <source>
        <dbReference type="EMBL" id="MCA9727560.1"/>
    </source>
</evidence>
<dbReference type="AlphaFoldDB" id="A0A956LXD1"/>
<dbReference type="Gene3D" id="1.25.40.10">
    <property type="entry name" value="Tetratricopeptide repeat domain"/>
    <property type="match status" value="1"/>
</dbReference>
<dbReference type="PANTHER" id="PTHR47691:SF3">
    <property type="entry name" value="HTH-TYPE TRANSCRIPTIONAL REGULATOR RV0890C-RELATED"/>
    <property type="match status" value="1"/>
</dbReference>
<sequence length="917" mass="100694">MLRYASGGAMQKVRGRHWKSNARTDVLAATLALLSLREGHLSSVHGEGEAELCARLHDLWHSPRKRIESHWLDAVFDQDTRRLASPLAALLARSGSRTSTSIRFRDHLPPPRLTFLRRERVLAPDELWDFLGDCFGILRPLSSPVLRPGLRQYASRFVGRAEEINAIRVLLARNRLVMLVGPPGAGKTRLAVELGHRLDGFPDGVCLMDFSTIHDRATLLDVWHTAISGVRAGSAPEAPKTPAGSSRPADPVATESGEENTDILTSTVDADTRDRCLLFLLDNCETAPSEANEIARAILERSHDSRILATSVRALGIHGEALHEIHPFTVPSAETSPSEALRSDAAVLFLDRAAIAGHRGTAENADAPAVLEICRAVSGLPLGIELAASASRRYPLTDLATILLNHLELITSADAAAPQRHRTLRSAMEWTYDLLTEPARLFFAFLSIFPSDWTLPNVIAIGDRLGWGADEVLELHGQLAELSLLRLDRTGRCSMLNPVRNLASARLYPEDSTAPDTGSRETSNAEEEEPFATRVERAFEAHFLELVETVAAEPDGRDRFASLAPEISSCQSAASTALHKGRTDPGLRFLKGLYPYWLATGKWRIGVEFCRQALQIPSLPDAAIMEILPIGAGLAFRLGDIALARSLHQQCHDLALANDAEVALAHALHGLGTVAYRTDRLEEAGQYFEQAIEIWKRTGFERQVLISTNNAAAVAASQMRFDRATELFQEVVISAKHLGDERTHASGLMNLGLMHWRAEEVEPAVRYLERSLEIWTSLGDAWGCATAHNNLAVMQLRNGELRKARTHLVESIEPRTEIEDLAGVASCLECFASLALREGQPERGLRLIGAATALRRTHEVELTAENRRGVEADEERAVRDLPAKTARAARTIGSSMSWREAVAYALGRPSQRRSKPS</sequence>
<feature type="region of interest" description="Disordered" evidence="2">
    <location>
        <begin position="233"/>
        <end position="266"/>
    </location>
</feature>
<evidence type="ECO:0000313" key="5">
    <source>
        <dbReference type="Proteomes" id="UP000697710"/>
    </source>
</evidence>
<evidence type="ECO:0000256" key="2">
    <source>
        <dbReference type="SAM" id="MobiDB-lite"/>
    </source>
</evidence>
<evidence type="ECO:0000256" key="1">
    <source>
        <dbReference type="PROSITE-ProRule" id="PRU00339"/>
    </source>
</evidence>
<feature type="domain" description="Orc1-like AAA ATPase" evidence="3">
    <location>
        <begin position="156"/>
        <end position="301"/>
    </location>
</feature>
<dbReference type="InterPro" id="IPR011990">
    <property type="entry name" value="TPR-like_helical_dom_sf"/>
</dbReference>
<gene>
    <name evidence="4" type="ORF">KC729_07745</name>
</gene>
<dbReference type="PROSITE" id="PS50005">
    <property type="entry name" value="TPR"/>
    <property type="match status" value="1"/>
</dbReference>
<dbReference type="Pfam" id="PF13191">
    <property type="entry name" value="AAA_16"/>
    <property type="match status" value="1"/>
</dbReference>
<dbReference type="SUPFAM" id="SSF52540">
    <property type="entry name" value="P-loop containing nucleoside triphosphate hydrolases"/>
    <property type="match status" value="1"/>
</dbReference>
<keyword evidence="1" id="KW-0802">TPR repeat</keyword>
<feature type="repeat" description="TPR" evidence="1">
    <location>
        <begin position="665"/>
        <end position="698"/>
    </location>
</feature>
<organism evidence="4 5">
    <name type="scientific">Eiseniibacteriota bacterium</name>
    <dbReference type="NCBI Taxonomy" id="2212470"/>
    <lineage>
        <taxon>Bacteria</taxon>
        <taxon>Candidatus Eiseniibacteriota</taxon>
    </lineage>
</organism>
<dbReference type="InterPro" id="IPR019734">
    <property type="entry name" value="TPR_rpt"/>
</dbReference>
<comment type="caution">
    <text evidence="4">The sequence shown here is derived from an EMBL/GenBank/DDBJ whole genome shotgun (WGS) entry which is preliminary data.</text>
</comment>
<reference evidence="4" key="1">
    <citation type="submission" date="2020-04" db="EMBL/GenBank/DDBJ databases">
        <authorList>
            <person name="Zhang T."/>
        </authorList>
    </citation>
    <scope>NUCLEOTIDE SEQUENCE</scope>
    <source>
        <strain evidence="4">HKST-UBA01</strain>
    </source>
</reference>
<dbReference type="Pfam" id="PF13424">
    <property type="entry name" value="TPR_12"/>
    <property type="match status" value="2"/>
</dbReference>
<proteinExistence type="predicted"/>
<dbReference type="InterPro" id="IPR041664">
    <property type="entry name" value="AAA_16"/>
</dbReference>
<protein>
    <submittedName>
        <fullName evidence="4">Tetratricopeptide repeat protein</fullName>
    </submittedName>
</protein>
<dbReference type="Proteomes" id="UP000697710">
    <property type="component" value="Unassembled WGS sequence"/>
</dbReference>
<evidence type="ECO:0000259" key="3">
    <source>
        <dbReference type="Pfam" id="PF13191"/>
    </source>
</evidence>
<dbReference type="SMART" id="SM00028">
    <property type="entry name" value="TPR"/>
    <property type="match status" value="3"/>
</dbReference>
<dbReference type="SUPFAM" id="SSF48452">
    <property type="entry name" value="TPR-like"/>
    <property type="match status" value="1"/>
</dbReference>
<name>A0A956LXD1_UNCEI</name>
<dbReference type="EMBL" id="JAGQHR010000189">
    <property type="protein sequence ID" value="MCA9727560.1"/>
    <property type="molecule type" value="Genomic_DNA"/>
</dbReference>
<dbReference type="Gene3D" id="3.40.50.300">
    <property type="entry name" value="P-loop containing nucleotide triphosphate hydrolases"/>
    <property type="match status" value="1"/>
</dbReference>
<dbReference type="InterPro" id="IPR027417">
    <property type="entry name" value="P-loop_NTPase"/>
</dbReference>